<dbReference type="EMBL" id="JASBNA010000082">
    <property type="protein sequence ID" value="KAK7677801.1"/>
    <property type="molecule type" value="Genomic_DNA"/>
</dbReference>
<evidence type="ECO:0000256" key="1">
    <source>
        <dbReference type="SAM" id="MobiDB-lite"/>
    </source>
</evidence>
<dbReference type="EMBL" id="JASBNA010000163">
    <property type="protein sequence ID" value="KAK7675893.1"/>
    <property type="molecule type" value="Genomic_DNA"/>
</dbReference>
<evidence type="ECO:0000313" key="2">
    <source>
        <dbReference type="EMBL" id="KAK7675893.1"/>
    </source>
</evidence>
<protein>
    <submittedName>
        <fullName evidence="3">Uncharacterized protein</fullName>
    </submittedName>
</protein>
<comment type="caution">
    <text evidence="3">The sequence shown here is derived from an EMBL/GenBank/DDBJ whole genome shotgun (WGS) entry which is preliminary data.</text>
</comment>
<sequence length="113" mass="12232">MPSSEISYDGIVSEAKLLYQRITGTDEDFFDVDFEDEDEENSNTISSTSNGANGASAVRASNPGDTDNEMAIDDSDDDSAASHHHEPFGAAEMELPEALLFFAVIKYSTIDSQ</sequence>
<dbReference type="Proteomes" id="UP001385951">
    <property type="component" value="Unassembled WGS sequence"/>
</dbReference>
<feature type="compositionally biased region" description="Low complexity" evidence="1">
    <location>
        <begin position="42"/>
        <end position="57"/>
    </location>
</feature>
<organism evidence="3 4">
    <name type="scientific">Cerrena zonata</name>
    <dbReference type="NCBI Taxonomy" id="2478898"/>
    <lineage>
        <taxon>Eukaryota</taxon>
        <taxon>Fungi</taxon>
        <taxon>Dikarya</taxon>
        <taxon>Basidiomycota</taxon>
        <taxon>Agaricomycotina</taxon>
        <taxon>Agaricomycetes</taxon>
        <taxon>Polyporales</taxon>
        <taxon>Cerrenaceae</taxon>
        <taxon>Cerrena</taxon>
    </lineage>
</organism>
<keyword evidence="4" id="KW-1185">Reference proteome</keyword>
<reference evidence="3 4" key="1">
    <citation type="submission" date="2022-09" db="EMBL/GenBank/DDBJ databases">
        <authorList>
            <person name="Palmer J.M."/>
        </authorList>
    </citation>
    <scope>NUCLEOTIDE SEQUENCE [LARGE SCALE GENOMIC DNA]</scope>
    <source>
        <strain evidence="3 4">DSM 7382</strain>
    </source>
</reference>
<proteinExistence type="predicted"/>
<accession>A0AAW0FBD1</accession>
<feature type="compositionally biased region" description="Acidic residues" evidence="1">
    <location>
        <begin position="66"/>
        <end position="79"/>
    </location>
</feature>
<dbReference type="AlphaFoldDB" id="A0AAW0FBD1"/>
<evidence type="ECO:0000313" key="3">
    <source>
        <dbReference type="EMBL" id="KAK7677801.1"/>
    </source>
</evidence>
<feature type="region of interest" description="Disordered" evidence="1">
    <location>
        <begin position="34"/>
        <end position="89"/>
    </location>
</feature>
<gene>
    <name evidence="3" type="ORF">QCA50_019234</name>
    <name evidence="2" type="ORF">QCA50_021174</name>
</gene>
<evidence type="ECO:0000313" key="4">
    <source>
        <dbReference type="Proteomes" id="UP001385951"/>
    </source>
</evidence>
<name>A0AAW0FBD1_9APHY</name>